<dbReference type="InterPro" id="IPR036867">
    <property type="entry name" value="R3H_dom_sf"/>
</dbReference>
<reference evidence="5" key="1">
    <citation type="journal article" date="2020" name="Stud. Mycol.">
        <title>101 Dothideomycetes genomes: a test case for predicting lifestyles and emergence of pathogens.</title>
        <authorList>
            <person name="Haridas S."/>
            <person name="Albert R."/>
            <person name="Binder M."/>
            <person name="Bloem J."/>
            <person name="Labutti K."/>
            <person name="Salamov A."/>
            <person name="Andreopoulos B."/>
            <person name="Baker S."/>
            <person name="Barry K."/>
            <person name="Bills G."/>
            <person name="Bluhm B."/>
            <person name="Cannon C."/>
            <person name="Castanera R."/>
            <person name="Culley D."/>
            <person name="Daum C."/>
            <person name="Ezra D."/>
            <person name="Gonzalez J."/>
            <person name="Henrissat B."/>
            <person name="Kuo A."/>
            <person name="Liang C."/>
            <person name="Lipzen A."/>
            <person name="Lutzoni F."/>
            <person name="Magnuson J."/>
            <person name="Mondo S."/>
            <person name="Nolan M."/>
            <person name="Ohm R."/>
            <person name="Pangilinan J."/>
            <person name="Park H.-J."/>
            <person name="Ramirez L."/>
            <person name="Alfaro M."/>
            <person name="Sun H."/>
            <person name="Tritt A."/>
            <person name="Yoshinaga Y."/>
            <person name="Zwiers L.-H."/>
            <person name="Turgeon B."/>
            <person name="Goodwin S."/>
            <person name="Spatafora J."/>
            <person name="Crous P."/>
            <person name="Grigoriev I."/>
        </authorList>
    </citation>
    <scope>NUCLEOTIDE SEQUENCE</scope>
    <source>
        <strain evidence="5">CBS 473.64</strain>
    </source>
</reference>
<organism evidence="5 6">
    <name type="scientific">Massarina eburnea CBS 473.64</name>
    <dbReference type="NCBI Taxonomy" id="1395130"/>
    <lineage>
        <taxon>Eukaryota</taxon>
        <taxon>Fungi</taxon>
        <taxon>Dikarya</taxon>
        <taxon>Ascomycota</taxon>
        <taxon>Pezizomycotina</taxon>
        <taxon>Dothideomycetes</taxon>
        <taxon>Pleosporomycetidae</taxon>
        <taxon>Pleosporales</taxon>
        <taxon>Massarineae</taxon>
        <taxon>Massarinaceae</taxon>
        <taxon>Massarina</taxon>
    </lineage>
</organism>
<proteinExistence type="predicted"/>
<evidence type="ECO:0000259" key="4">
    <source>
        <dbReference type="PROSITE" id="PS51061"/>
    </source>
</evidence>
<feature type="compositionally biased region" description="Basic residues" evidence="2">
    <location>
        <begin position="1"/>
        <end position="11"/>
    </location>
</feature>
<evidence type="ECO:0000313" key="6">
    <source>
        <dbReference type="Proteomes" id="UP000799753"/>
    </source>
</evidence>
<dbReference type="CDD" id="cd00024">
    <property type="entry name" value="CD_CSD"/>
    <property type="match status" value="1"/>
</dbReference>
<dbReference type="SMART" id="SM00443">
    <property type="entry name" value="G_patch"/>
    <property type="match status" value="1"/>
</dbReference>
<dbReference type="InterPro" id="IPR016197">
    <property type="entry name" value="Chromo-like_dom_sf"/>
</dbReference>
<dbReference type="EMBL" id="MU006783">
    <property type="protein sequence ID" value="KAF2641346.1"/>
    <property type="molecule type" value="Genomic_DNA"/>
</dbReference>
<evidence type="ECO:0000313" key="5">
    <source>
        <dbReference type="EMBL" id="KAF2641346.1"/>
    </source>
</evidence>
<feature type="region of interest" description="Disordered" evidence="2">
    <location>
        <begin position="166"/>
        <end position="194"/>
    </location>
</feature>
<dbReference type="PROSITE" id="PS50174">
    <property type="entry name" value="G_PATCH"/>
    <property type="match status" value="1"/>
</dbReference>
<dbReference type="PROSITE" id="PS51061">
    <property type="entry name" value="R3H"/>
    <property type="match status" value="1"/>
</dbReference>
<dbReference type="Gene3D" id="2.40.50.40">
    <property type="match status" value="1"/>
</dbReference>
<keyword evidence="6" id="KW-1185">Reference proteome</keyword>
<feature type="region of interest" description="Disordered" evidence="2">
    <location>
        <begin position="467"/>
        <end position="486"/>
    </location>
</feature>
<dbReference type="AlphaFoldDB" id="A0A6A6S0J1"/>
<dbReference type="SUPFAM" id="SSF54160">
    <property type="entry name" value="Chromo domain-like"/>
    <property type="match status" value="1"/>
</dbReference>
<accession>A0A6A6S0J1</accession>
<feature type="compositionally biased region" description="Acidic residues" evidence="2">
    <location>
        <begin position="400"/>
        <end position="411"/>
    </location>
</feature>
<evidence type="ECO:0000256" key="1">
    <source>
        <dbReference type="ARBA" id="ARBA00011353"/>
    </source>
</evidence>
<name>A0A6A6S0J1_9PLEO</name>
<dbReference type="Pfam" id="PF01424">
    <property type="entry name" value="R3H"/>
    <property type="match status" value="1"/>
</dbReference>
<dbReference type="SUPFAM" id="SSF82708">
    <property type="entry name" value="R3H domain"/>
    <property type="match status" value="1"/>
</dbReference>
<feature type="domain" description="R3H" evidence="4">
    <location>
        <begin position="574"/>
        <end position="636"/>
    </location>
</feature>
<comment type="subunit">
    <text evidence="1">Component of the NuA4 histone acetyltransferase complex.</text>
</comment>
<evidence type="ECO:0000259" key="3">
    <source>
        <dbReference type="PROSITE" id="PS50174"/>
    </source>
</evidence>
<evidence type="ECO:0008006" key="7">
    <source>
        <dbReference type="Google" id="ProtNLM"/>
    </source>
</evidence>
<dbReference type="InterPro" id="IPR051189">
    <property type="entry name" value="Splicing_assoc_domain"/>
</dbReference>
<sequence length="744" mass="81116">MAKRKKNKGKGPAKLASKSKSTPRYAQPGRPAVDFNAVQTHAAVASRFSLRDEAQWASNHRTAAFDSGKKLRHMPIAFVSAGLLQGTLEDKPAAPAAPAEPAMPPSPSLDANDLAQMTIRSPSPSPSAVSVSSDSSEEVVVFRGRGQPPLARASIEKRVEKSPVKQVANSSEVATTAAETSAAPQAESDVDSETNSVIDAAFCKRRGDRPVWMGTEVDWVSRSKNGIGWLPAQARPNMDAFLRGEVDPRAEAMDDYAQNIEEHGLADEIVASASFANREMDLEGGSHNDWSSHAVNLTGVLEEEDVGLNGWDSDDLRDLDGNSTSTDVEHVVARVIGKRTRVTGLQYLVVYDGSPTDDARWLPATFLTNPSDLELIRRFEVRHLARNQPISSSSNSGSELNDDEDSDADEELDDEAIARVLQKQEELGLGSDDVVLYAADEHFGHPVSGRVSAASMSFGRPNHRRQFRAGGARRPEPTFPSAGAMADALDMDPYGAFDIMDTERPSLRPRKKGRRGAPPPEVEDPDLNEQIQSTWAADRAKKRLKKAEREELRRQGLLGRKGKAPDLSVKYKDGINIADIREDIRDFMASNMSTLSLPPMDKHQRAVIHQFVRYLGINSTSRGNGVHRFTILSRDKRTPLFDDDLFDAIFEGKKFLNRWGGGARGRMDRRSNGPAGTAPLRQKVGYKDGEVVGASAPELGPENKGRALMEKMGWSKGMALGATDNKGILQPIAHVVKTNKAGLQ</sequence>
<dbReference type="InterPro" id="IPR001374">
    <property type="entry name" value="R3H_dom"/>
</dbReference>
<feature type="region of interest" description="Disordered" evidence="2">
    <location>
        <begin position="91"/>
        <end position="112"/>
    </location>
</feature>
<feature type="region of interest" description="Disordered" evidence="2">
    <location>
        <begin position="499"/>
        <end position="532"/>
    </location>
</feature>
<dbReference type="Pfam" id="PF01585">
    <property type="entry name" value="G-patch"/>
    <property type="match status" value="1"/>
</dbReference>
<feature type="domain" description="G-patch" evidence="3">
    <location>
        <begin position="701"/>
        <end position="744"/>
    </location>
</feature>
<evidence type="ECO:0000256" key="2">
    <source>
        <dbReference type="SAM" id="MobiDB-lite"/>
    </source>
</evidence>
<dbReference type="SMART" id="SM00393">
    <property type="entry name" value="R3H"/>
    <property type="match status" value="1"/>
</dbReference>
<gene>
    <name evidence="5" type="ORF">P280DRAFT_468978</name>
</gene>
<dbReference type="Gene3D" id="3.30.1370.50">
    <property type="entry name" value="R3H-like domain"/>
    <property type="match status" value="1"/>
</dbReference>
<dbReference type="PANTHER" id="PTHR14195">
    <property type="entry name" value="G PATCH DOMAIN CONTAINING PROTEIN 2"/>
    <property type="match status" value="1"/>
</dbReference>
<dbReference type="OrthoDB" id="21470at2759"/>
<dbReference type="GO" id="GO:0003676">
    <property type="term" value="F:nucleic acid binding"/>
    <property type="evidence" value="ECO:0007669"/>
    <property type="project" value="UniProtKB-UniRule"/>
</dbReference>
<protein>
    <recommendedName>
        <fullName evidence="7">Protein SQS1</fullName>
    </recommendedName>
</protein>
<feature type="compositionally biased region" description="Low complexity" evidence="2">
    <location>
        <begin position="168"/>
        <end position="187"/>
    </location>
</feature>
<feature type="region of interest" description="Disordered" evidence="2">
    <location>
        <begin position="1"/>
        <end position="34"/>
    </location>
</feature>
<feature type="region of interest" description="Disordered" evidence="2">
    <location>
        <begin position="388"/>
        <end position="411"/>
    </location>
</feature>
<dbReference type="InterPro" id="IPR000467">
    <property type="entry name" value="G_patch_dom"/>
</dbReference>
<dbReference type="Proteomes" id="UP000799753">
    <property type="component" value="Unassembled WGS sequence"/>
</dbReference>